<dbReference type="EMBL" id="CP021112">
    <property type="protein sequence ID" value="ARQ02719.1"/>
    <property type="molecule type" value="Genomic_DNA"/>
</dbReference>
<dbReference type="InterPro" id="IPR011109">
    <property type="entry name" value="DNA_bind_recombinase_dom"/>
</dbReference>
<dbReference type="AlphaFoldDB" id="A0A1W6ZZA9"/>
<dbReference type="SMART" id="SM00857">
    <property type="entry name" value="Resolvase"/>
    <property type="match status" value="1"/>
</dbReference>
<dbReference type="KEGG" id="psin:CAK95_02690"/>
<dbReference type="PROSITE" id="PS51736">
    <property type="entry name" value="RECOMBINASES_3"/>
    <property type="match status" value="1"/>
</dbReference>
<dbReference type="Pfam" id="PF13408">
    <property type="entry name" value="Zn_ribbon_recom"/>
    <property type="match status" value="1"/>
</dbReference>
<dbReference type="InterPro" id="IPR050639">
    <property type="entry name" value="SSR_resolvase"/>
</dbReference>
<dbReference type="PANTHER" id="PTHR30461">
    <property type="entry name" value="DNA-INVERTASE FROM LAMBDOID PROPHAGE"/>
    <property type="match status" value="1"/>
</dbReference>
<dbReference type="Proteomes" id="UP000194137">
    <property type="component" value="Chromosome"/>
</dbReference>
<dbReference type="PANTHER" id="PTHR30461:SF23">
    <property type="entry name" value="DNA RECOMBINASE-RELATED"/>
    <property type="match status" value="1"/>
</dbReference>
<name>A0A1W6ZZA9_9HYPH</name>
<proteinExistence type="predicted"/>
<dbReference type="GO" id="GO:0000150">
    <property type="term" value="F:DNA strand exchange activity"/>
    <property type="evidence" value="ECO:0007669"/>
    <property type="project" value="InterPro"/>
</dbReference>
<dbReference type="Gene3D" id="3.90.1750.20">
    <property type="entry name" value="Putative Large Serine Recombinase, Chain B, Domain 2"/>
    <property type="match status" value="1"/>
</dbReference>
<organism evidence="1 2">
    <name type="scientific">Pseudorhodoplanes sinuspersici</name>
    <dbReference type="NCBI Taxonomy" id="1235591"/>
    <lineage>
        <taxon>Bacteria</taxon>
        <taxon>Pseudomonadati</taxon>
        <taxon>Pseudomonadota</taxon>
        <taxon>Alphaproteobacteria</taxon>
        <taxon>Hyphomicrobiales</taxon>
        <taxon>Pseudorhodoplanes</taxon>
    </lineage>
</organism>
<dbReference type="Pfam" id="PF00239">
    <property type="entry name" value="Resolvase"/>
    <property type="match status" value="1"/>
</dbReference>
<evidence type="ECO:0000313" key="2">
    <source>
        <dbReference type="Proteomes" id="UP000194137"/>
    </source>
</evidence>
<gene>
    <name evidence="1" type="ORF">CAK95_02690</name>
</gene>
<dbReference type="PROSITE" id="PS51737">
    <property type="entry name" value="RECOMBINASE_DNA_BIND"/>
    <property type="match status" value="1"/>
</dbReference>
<dbReference type="CDD" id="cd00338">
    <property type="entry name" value="Ser_Recombinase"/>
    <property type="match status" value="1"/>
</dbReference>
<dbReference type="GO" id="GO:0003677">
    <property type="term" value="F:DNA binding"/>
    <property type="evidence" value="ECO:0007669"/>
    <property type="project" value="InterPro"/>
</dbReference>
<dbReference type="InterPro" id="IPR036162">
    <property type="entry name" value="Resolvase-like_N_sf"/>
</dbReference>
<dbReference type="SUPFAM" id="SSF53041">
    <property type="entry name" value="Resolvase-like"/>
    <property type="match status" value="1"/>
</dbReference>
<dbReference type="InterPro" id="IPR025827">
    <property type="entry name" value="Zn_ribbon_recom_dom"/>
</dbReference>
<dbReference type="InterPro" id="IPR006119">
    <property type="entry name" value="Resolv_N"/>
</dbReference>
<protein>
    <submittedName>
        <fullName evidence="1">Resolvase</fullName>
    </submittedName>
</protein>
<dbReference type="Pfam" id="PF07508">
    <property type="entry name" value="Recombinase"/>
    <property type="match status" value="1"/>
</dbReference>
<accession>A0A1W6ZZA9</accession>
<dbReference type="InterPro" id="IPR038109">
    <property type="entry name" value="DNA_bind_recomb_sf"/>
</dbReference>
<reference evidence="1 2" key="1">
    <citation type="submission" date="2017-05" db="EMBL/GenBank/DDBJ databases">
        <title>Full genome sequence of Pseudorhodoplanes sinuspersici.</title>
        <authorList>
            <person name="Dastgheib S.M.M."/>
            <person name="Shavandi M."/>
            <person name="Tirandaz H."/>
        </authorList>
    </citation>
    <scope>NUCLEOTIDE SEQUENCE [LARGE SCALE GENOMIC DNA]</scope>
    <source>
        <strain evidence="1 2">RIPI110</strain>
    </source>
</reference>
<dbReference type="OrthoDB" id="9791494at2"/>
<dbReference type="Gene3D" id="3.40.50.1390">
    <property type="entry name" value="Resolvase, N-terminal catalytic domain"/>
    <property type="match status" value="1"/>
</dbReference>
<keyword evidence="2" id="KW-1185">Reference proteome</keyword>
<evidence type="ECO:0000313" key="1">
    <source>
        <dbReference type="EMBL" id="ARQ02719.1"/>
    </source>
</evidence>
<sequence>MKVALYARYSSDNQRDASIEDQLRLCRLYAEKQGWTIADSYSDRAISGASLLRPGIQELIHDATRGRFTVVLAEAMDRLSRDQEDIAGLFKRMAFAGVKIVTLSEGDVTHLHVGLKGTMNALFLKDLADKTRRGLRGRVENGKSGGGLCFGYDVVRQFAASGEPIRGDRTINPAEANVVRRIFADYLAGKSSRTIARELNKEGVVGPQGNEWGPSTIHGNPKRGVGILNNELYVGRLVWNRLRYLKDPDTGKRVSRHNPESEWIIQDVPELRIIEQSVWDAVKAQQQKLAYEPSAPGQNALNERRRSKHLFAGLMKCGCCGGGYVLISKDLLGCATARNKGTCDNRMNIRRDVLEASVLNGLHTHLMEPSLFREFCEEFTREVNRLRIERSSSIVGQRKELTKVQRDLERAIQAVLDGVPGAQLKDTIGALESRKAELTEVLAHAEEPPVLLHPNMAEIYRQKISALHHRLQDEDGKAEAAAIFRTLVDQVTLQPEESELAIVLRGDLAAILTFAAGKKKPDLLKEARLLTSVITPGSVVAGTGFEPVTFRL</sequence>